<evidence type="ECO:0000256" key="2">
    <source>
        <dbReference type="ARBA" id="ARBA00022884"/>
    </source>
</evidence>
<dbReference type="InterPro" id="IPR016024">
    <property type="entry name" value="ARM-type_fold"/>
</dbReference>
<evidence type="ECO:0000313" key="6">
    <source>
        <dbReference type="Proteomes" id="UP001054837"/>
    </source>
</evidence>
<dbReference type="PANTHER" id="PTHR13389">
    <property type="entry name" value="PUMILIO HOMOLOG 3"/>
    <property type="match status" value="1"/>
</dbReference>
<dbReference type="GO" id="GO:0005730">
    <property type="term" value="C:nucleolus"/>
    <property type="evidence" value="ECO:0007669"/>
    <property type="project" value="TreeGrafter"/>
</dbReference>
<proteinExistence type="predicted"/>
<dbReference type="AlphaFoldDB" id="A0AAV4UR99"/>
<keyword evidence="2" id="KW-0694">RNA-binding</keyword>
<feature type="domain" description="PUM-HD" evidence="4">
    <location>
        <begin position="167"/>
        <end position="531"/>
    </location>
</feature>
<feature type="repeat" description="Pumilio" evidence="3">
    <location>
        <begin position="231"/>
        <end position="266"/>
    </location>
</feature>
<dbReference type="PROSITE" id="PS50302">
    <property type="entry name" value="PUM"/>
    <property type="match status" value="1"/>
</dbReference>
<reference evidence="5 6" key="1">
    <citation type="submission" date="2021-06" db="EMBL/GenBank/DDBJ databases">
        <title>Caerostris darwini draft genome.</title>
        <authorList>
            <person name="Kono N."/>
            <person name="Arakawa K."/>
        </authorList>
    </citation>
    <scope>NUCLEOTIDE SEQUENCE [LARGE SCALE GENOMIC DNA]</scope>
</reference>
<evidence type="ECO:0000313" key="5">
    <source>
        <dbReference type="EMBL" id="GIY60282.1"/>
    </source>
</evidence>
<keyword evidence="6" id="KW-1185">Reference proteome</keyword>
<dbReference type="InterPro" id="IPR033133">
    <property type="entry name" value="PUM-HD"/>
</dbReference>
<dbReference type="Pfam" id="PF08144">
    <property type="entry name" value="CPL"/>
    <property type="match status" value="1"/>
</dbReference>
<dbReference type="SUPFAM" id="SSF48371">
    <property type="entry name" value="ARM repeat"/>
    <property type="match status" value="1"/>
</dbReference>
<dbReference type="InterPro" id="IPR001313">
    <property type="entry name" value="Pumilio_RNA-bd_rpt"/>
</dbReference>
<dbReference type="InterPro" id="IPR012959">
    <property type="entry name" value="CPL_dom"/>
</dbReference>
<dbReference type="EMBL" id="BPLQ01011773">
    <property type="protein sequence ID" value="GIY60282.1"/>
    <property type="molecule type" value="Genomic_DNA"/>
</dbReference>
<dbReference type="PROSITE" id="PS50303">
    <property type="entry name" value="PUM_HD"/>
    <property type="match status" value="1"/>
</dbReference>
<dbReference type="GO" id="GO:0006417">
    <property type="term" value="P:regulation of translation"/>
    <property type="evidence" value="ECO:0007669"/>
    <property type="project" value="TreeGrafter"/>
</dbReference>
<evidence type="ECO:0000256" key="3">
    <source>
        <dbReference type="PROSITE-ProRule" id="PRU00317"/>
    </source>
</evidence>
<dbReference type="InterPro" id="IPR011989">
    <property type="entry name" value="ARM-like"/>
</dbReference>
<dbReference type="Proteomes" id="UP001054837">
    <property type="component" value="Unassembled WGS sequence"/>
</dbReference>
<organism evidence="5 6">
    <name type="scientific">Caerostris darwini</name>
    <dbReference type="NCBI Taxonomy" id="1538125"/>
    <lineage>
        <taxon>Eukaryota</taxon>
        <taxon>Metazoa</taxon>
        <taxon>Ecdysozoa</taxon>
        <taxon>Arthropoda</taxon>
        <taxon>Chelicerata</taxon>
        <taxon>Arachnida</taxon>
        <taxon>Araneae</taxon>
        <taxon>Araneomorphae</taxon>
        <taxon>Entelegynae</taxon>
        <taxon>Araneoidea</taxon>
        <taxon>Araneidae</taxon>
        <taxon>Caerostris</taxon>
    </lineage>
</organism>
<dbReference type="Gene3D" id="1.25.10.10">
    <property type="entry name" value="Leucine-rich Repeat Variant"/>
    <property type="match status" value="2"/>
</dbReference>
<name>A0AAV4UR99_9ARAC</name>
<comment type="caution">
    <text evidence="5">The sequence shown here is derived from an EMBL/GenBank/DDBJ whole genome shotgun (WGS) entry which is preliminary data.</text>
</comment>
<evidence type="ECO:0000259" key="4">
    <source>
        <dbReference type="PROSITE" id="PS50303"/>
    </source>
</evidence>
<dbReference type="PANTHER" id="PTHR13389:SF0">
    <property type="entry name" value="PUMILIO HOMOLOG 3"/>
    <property type="match status" value="1"/>
</dbReference>
<protein>
    <submittedName>
        <fullName evidence="5">Pumilio homolog 3</fullName>
    </submittedName>
</protein>
<sequence length="681" mass="78779">YSVNLQFKIRHKLLVYFLKSIMKSVEPKGIKSWKKKKNQKPYSDSDISNAAFTADNETNLKENVRSESVENQNVDNNENLKSILKKRKNELEDPIFKKKIKSDNLTGKERKILHLNKKEKPQNMKRKADDSAKTNEVIKKDHLTGKEWKKLKMQKKGKGEQFELGQSLKNIWEELRREDCKPERKNQLLKQACDVLKGRVKEFTFAHDTVRVLECILAEGAENHRDLLFNEVKDDILFLAKSKYGKFLVQKILRYGSKTQKEAVRKAFHGKVVKLIRHTEAAETIELIFNEFANATQRFELVQEFYDPTYMYFKTYEISSLAELFEKQPNKKQSIIQNLKEALLKMLDKSVIKHSIVHHILWQFMKHADSVSRNEMIESVKEIVHEILHTKDGARVGMHCVWYGTLKDRKVIAKSMKTYVAKIAMEEFGHRVLLALFSCFDDTVFLKKHIIKELIAKLLDVAQNIYGKKVLAYLLNPAESHYVHPQMRNILEEGEIGATKKKDLNVRCSELKAAIVDPLLKMIASNIQNLFTDNSFCHFTLVVLKHADEHKEEAFKAIADLVVEPYTTENKKTHPIELDGISYVLKQLIVNKTKSESKNDVEFSEVLIQTVPNMVFKSWIECNRGAFLLVNLLETEIPAVVKRIKEELAGCKKYMSKKSYVGAAILKKKLDLPGKSNNTIK</sequence>
<feature type="non-terminal residue" evidence="5">
    <location>
        <position position="1"/>
    </location>
</feature>
<gene>
    <name evidence="5" type="primary">Pum3</name>
    <name evidence="5" type="ORF">CDAR_602791</name>
</gene>
<dbReference type="GO" id="GO:0003729">
    <property type="term" value="F:mRNA binding"/>
    <property type="evidence" value="ECO:0007669"/>
    <property type="project" value="TreeGrafter"/>
</dbReference>
<evidence type="ECO:0000256" key="1">
    <source>
        <dbReference type="ARBA" id="ARBA00022737"/>
    </source>
</evidence>
<accession>A0AAV4UR99</accession>
<dbReference type="SMART" id="SM00025">
    <property type="entry name" value="Pumilio"/>
    <property type="match status" value="6"/>
</dbReference>
<dbReference type="InterPro" id="IPR040059">
    <property type="entry name" value="PUM3"/>
</dbReference>
<keyword evidence="1" id="KW-0677">Repeat</keyword>